<dbReference type="RefSeq" id="WP_249706524.1">
    <property type="nucleotide sequence ID" value="NZ_JAMFMB010000002.1"/>
</dbReference>
<evidence type="ECO:0000313" key="2">
    <source>
        <dbReference type="Proteomes" id="UP001203880"/>
    </source>
</evidence>
<dbReference type="Proteomes" id="UP001203880">
    <property type="component" value="Unassembled WGS sequence"/>
</dbReference>
<name>A0ABT0Q0B6_9RHOB</name>
<accession>A0ABT0Q0B6</accession>
<proteinExistence type="predicted"/>
<sequence length="109" mass="12670">MVNTARDAWFNEPGNDYHLLPVTDRQMQFATAIATRAALEIPPEARRDRRRMSEWISAHKGQGASPFDAYPSGKQVSYAERLSRQKRRPIPHECFRDKALMSAWIDRNR</sequence>
<comment type="caution">
    <text evidence="1">The sequence shown here is derived from an EMBL/GenBank/DDBJ whole genome shotgun (WGS) entry which is preliminary data.</text>
</comment>
<keyword evidence="2" id="KW-1185">Reference proteome</keyword>
<dbReference type="EMBL" id="JAMFMB010000002">
    <property type="protein sequence ID" value="MCL6282379.1"/>
    <property type="molecule type" value="Genomic_DNA"/>
</dbReference>
<organism evidence="1 2">
    <name type="scientific">Ruegeria spongiae</name>
    <dbReference type="NCBI Taxonomy" id="2942209"/>
    <lineage>
        <taxon>Bacteria</taxon>
        <taxon>Pseudomonadati</taxon>
        <taxon>Pseudomonadota</taxon>
        <taxon>Alphaproteobacteria</taxon>
        <taxon>Rhodobacterales</taxon>
        <taxon>Roseobacteraceae</taxon>
        <taxon>Ruegeria</taxon>
    </lineage>
</organism>
<reference evidence="1" key="1">
    <citation type="submission" date="2022-05" db="EMBL/GenBank/DDBJ databases">
        <authorList>
            <person name="Park J.-S."/>
        </authorList>
    </citation>
    <scope>NUCLEOTIDE SEQUENCE</scope>
    <source>
        <strain evidence="1">2012CJ41-6</strain>
    </source>
</reference>
<gene>
    <name evidence="1" type="ORF">M3P21_02460</name>
</gene>
<evidence type="ECO:0000313" key="1">
    <source>
        <dbReference type="EMBL" id="MCL6282379.1"/>
    </source>
</evidence>
<protein>
    <submittedName>
        <fullName evidence="1">Uncharacterized protein</fullName>
    </submittedName>
</protein>